<dbReference type="Pfam" id="PF06985">
    <property type="entry name" value="HET"/>
    <property type="match status" value="1"/>
</dbReference>
<protein>
    <recommendedName>
        <fullName evidence="1">Heterokaryon incompatibility domain-containing protein</fullName>
    </recommendedName>
</protein>
<dbReference type="RefSeq" id="XP_024728246.1">
    <property type="nucleotide sequence ID" value="XM_024876202.1"/>
</dbReference>
<dbReference type="GeneID" id="36584281"/>
<dbReference type="InterPro" id="IPR010730">
    <property type="entry name" value="HET"/>
</dbReference>
<evidence type="ECO:0000259" key="1">
    <source>
        <dbReference type="Pfam" id="PF06985"/>
    </source>
</evidence>
<proteinExistence type="predicted"/>
<dbReference type="PANTHER" id="PTHR24148:SF64">
    <property type="entry name" value="HETEROKARYON INCOMPATIBILITY DOMAIN-CONTAINING PROTEIN"/>
    <property type="match status" value="1"/>
</dbReference>
<keyword evidence="3" id="KW-1185">Reference proteome</keyword>
<dbReference type="STRING" id="1095630.A0A2J6SKP3"/>
<evidence type="ECO:0000313" key="2">
    <source>
        <dbReference type="EMBL" id="PMD51342.1"/>
    </source>
</evidence>
<dbReference type="Proteomes" id="UP000235371">
    <property type="component" value="Unassembled WGS sequence"/>
</dbReference>
<dbReference type="InParanoid" id="A0A2J6SKP3"/>
<dbReference type="OrthoDB" id="2157530at2759"/>
<feature type="non-terminal residue" evidence="2">
    <location>
        <position position="219"/>
    </location>
</feature>
<name>A0A2J6SKP3_9HELO</name>
<sequence length="219" mass="25330">MAETTADVVDILSSVTYTDKPLRPNECRLLKLHETCTGDDIRVSLTVCSLDFDRRDSRYYALSYTWGHPYGESEDGTELTSTGKSPIIVCDGIPLKVKRNLFEALLQLAARRYFVDLWIDAICIDQSDDSERTKQIQLMADIYSKAKEVIIWLGCGDDESKEAIPIIEKFGRQLLLAQGPHIPFNDRTYLESHGLYPLSETQWKAILIFFRRRWFRRVW</sequence>
<gene>
    <name evidence="2" type="ORF">K444DRAFT_546184</name>
</gene>
<organism evidence="2 3">
    <name type="scientific">Hyaloscypha bicolor E</name>
    <dbReference type="NCBI Taxonomy" id="1095630"/>
    <lineage>
        <taxon>Eukaryota</taxon>
        <taxon>Fungi</taxon>
        <taxon>Dikarya</taxon>
        <taxon>Ascomycota</taxon>
        <taxon>Pezizomycotina</taxon>
        <taxon>Leotiomycetes</taxon>
        <taxon>Helotiales</taxon>
        <taxon>Hyaloscyphaceae</taxon>
        <taxon>Hyaloscypha</taxon>
        <taxon>Hyaloscypha bicolor</taxon>
    </lineage>
</organism>
<dbReference type="EMBL" id="KZ613912">
    <property type="protein sequence ID" value="PMD51342.1"/>
    <property type="molecule type" value="Genomic_DNA"/>
</dbReference>
<reference evidence="2 3" key="1">
    <citation type="submission" date="2016-04" db="EMBL/GenBank/DDBJ databases">
        <title>A degradative enzymes factory behind the ericoid mycorrhizal symbiosis.</title>
        <authorList>
            <consortium name="DOE Joint Genome Institute"/>
            <person name="Martino E."/>
            <person name="Morin E."/>
            <person name="Grelet G."/>
            <person name="Kuo A."/>
            <person name="Kohler A."/>
            <person name="Daghino S."/>
            <person name="Barry K."/>
            <person name="Choi C."/>
            <person name="Cichocki N."/>
            <person name="Clum A."/>
            <person name="Copeland A."/>
            <person name="Hainaut M."/>
            <person name="Haridas S."/>
            <person name="Labutti K."/>
            <person name="Lindquist E."/>
            <person name="Lipzen A."/>
            <person name="Khouja H.-R."/>
            <person name="Murat C."/>
            <person name="Ohm R."/>
            <person name="Olson A."/>
            <person name="Spatafora J."/>
            <person name="Veneault-Fourrey C."/>
            <person name="Henrissat B."/>
            <person name="Grigoriev I."/>
            <person name="Martin F."/>
            <person name="Perotto S."/>
        </authorList>
    </citation>
    <scope>NUCLEOTIDE SEQUENCE [LARGE SCALE GENOMIC DNA]</scope>
    <source>
        <strain evidence="2 3">E</strain>
    </source>
</reference>
<dbReference type="PANTHER" id="PTHR24148">
    <property type="entry name" value="ANKYRIN REPEAT DOMAIN-CONTAINING PROTEIN 39 HOMOLOG-RELATED"/>
    <property type="match status" value="1"/>
</dbReference>
<dbReference type="InterPro" id="IPR052895">
    <property type="entry name" value="HetReg/Transcr_Mod"/>
</dbReference>
<accession>A0A2J6SKP3</accession>
<feature type="domain" description="Heterokaryon incompatibility" evidence="1">
    <location>
        <begin position="59"/>
        <end position="219"/>
    </location>
</feature>
<dbReference type="AlphaFoldDB" id="A0A2J6SKP3"/>
<evidence type="ECO:0000313" key="3">
    <source>
        <dbReference type="Proteomes" id="UP000235371"/>
    </source>
</evidence>